<gene>
    <name evidence="6" type="primary">eis</name>
    <name evidence="6" type="ORF">RN51_00047</name>
</gene>
<dbReference type="OrthoDB" id="8399956at2"/>
<dbReference type="EMBL" id="JYIV01000006">
    <property type="protein sequence ID" value="KJL27025.1"/>
    <property type="molecule type" value="Genomic_DNA"/>
</dbReference>
<dbReference type="AlphaFoldDB" id="A0A0F0L3W5"/>
<feature type="binding site" evidence="3">
    <location>
        <begin position="119"/>
        <end position="124"/>
    </location>
    <ligand>
        <name>acetyl-CoA</name>
        <dbReference type="ChEBI" id="CHEBI:57288"/>
    </ligand>
</feature>
<dbReference type="InterPro" id="IPR036527">
    <property type="entry name" value="SCP2_sterol-bd_dom_sf"/>
</dbReference>
<dbReference type="PANTHER" id="PTHR37817:SF1">
    <property type="entry name" value="N-ACETYLTRANSFERASE EIS"/>
    <property type="match status" value="1"/>
</dbReference>
<dbReference type="GO" id="GO:0034069">
    <property type="term" value="F:aminoglycoside N-acetyltransferase activity"/>
    <property type="evidence" value="ECO:0007669"/>
    <property type="project" value="TreeGrafter"/>
</dbReference>
<dbReference type="Gene3D" id="3.40.630.30">
    <property type="match status" value="2"/>
</dbReference>
<dbReference type="SUPFAM" id="SSF55718">
    <property type="entry name" value="SCP-like"/>
    <property type="match status" value="1"/>
</dbReference>
<organism evidence="6 7">
    <name type="scientific">Microbacterium oxydans</name>
    <dbReference type="NCBI Taxonomy" id="82380"/>
    <lineage>
        <taxon>Bacteria</taxon>
        <taxon>Bacillati</taxon>
        <taxon>Actinomycetota</taxon>
        <taxon>Actinomycetes</taxon>
        <taxon>Micrococcales</taxon>
        <taxon>Microbacteriaceae</taxon>
        <taxon>Microbacterium</taxon>
    </lineage>
</organism>
<feature type="binding site" evidence="3">
    <location>
        <begin position="111"/>
        <end position="113"/>
    </location>
    <ligand>
        <name>acetyl-CoA</name>
        <dbReference type="ChEBI" id="CHEBI:57288"/>
    </ligand>
</feature>
<dbReference type="Pfam" id="PF17668">
    <property type="entry name" value="Acetyltransf_17"/>
    <property type="match status" value="1"/>
</dbReference>
<evidence type="ECO:0000256" key="3">
    <source>
        <dbReference type="HAMAP-Rule" id="MF_01812"/>
    </source>
</evidence>
<dbReference type="Pfam" id="PF13530">
    <property type="entry name" value="SCP2_2"/>
    <property type="match status" value="1"/>
</dbReference>
<dbReference type="Gene3D" id="3.30.1050.10">
    <property type="entry name" value="SCP2 sterol-binding domain"/>
    <property type="match status" value="1"/>
</dbReference>
<evidence type="ECO:0000259" key="5">
    <source>
        <dbReference type="Pfam" id="PF17668"/>
    </source>
</evidence>
<dbReference type="Proteomes" id="UP000033725">
    <property type="component" value="Unassembled WGS sequence"/>
</dbReference>
<keyword evidence="1 3" id="KW-0808">Transferase</keyword>
<dbReference type="SUPFAM" id="SSF55729">
    <property type="entry name" value="Acyl-CoA N-acyltransferases (Nat)"/>
    <property type="match status" value="1"/>
</dbReference>
<feature type="active site" description="Proton acceptor; via carboxylate" evidence="3">
    <location>
        <position position="435"/>
    </location>
</feature>
<keyword evidence="2 3" id="KW-0012">Acyltransferase</keyword>
<dbReference type="InterPro" id="IPR041380">
    <property type="entry name" value="Acetyltransf_17"/>
</dbReference>
<accession>A0A0F0L3W5</accession>
<name>A0A0F0L3W5_9MICO</name>
<dbReference type="PANTHER" id="PTHR37817">
    <property type="entry name" value="N-ACETYLTRANSFERASE EIS"/>
    <property type="match status" value="1"/>
</dbReference>
<feature type="domain" description="Enhanced intracellular survival protein" evidence="4">
    <location>
        <begin position="329"/>
        <end position="429"/>
    </location>
</feature>
<comment type="similarity">
    <text evidence="3">Belongs to the acetyltransferase Eis family.</text>
</comment>
<comment type="caution">
    <text evidence="6">The sequence shown here is derived from an EMBL/GenBank/DDBJ whole genome shotgun (WGS) entry which is preliminary data.</text>
</comment>
<evidence type="ECO:0000313" key="6">
    <source>
        <dbReference type="EMBL" id="KJL27025.1"/>
    </source>
</evidence>
<sequence length="435" mass="46663">MTSIDARDVPADTTSRDRLAGAGLDYRVAALSEDASASAFERAVDRGFLGPEPSAEMIAQARKTFAERRNVGVYERGATDTDLPVATINSWVTPLTVPGGGEIDMWAISAVTVSATHRRRGIARALLEGDLRAAAASGVPIAGLTVSEATIYGRYGFGSAIPVARLTVDTRRAGWSGPTPPGTLEYVGRESLAADLSTVHERARGRAAGQIPGWQGRWEGYAGVAPTPDRDQARGVRYRDEDGVLRGVMAYTVGEATGTFRFRMDVRLLVAETTDARTALWRFALQHDLVDEVVADLRPLDDPLPWLVHDTRGVKQEVHDHGWLRILDVPAALTARHYSAPIDTILRVEDALGFANGDWRLRVDDAGVATVEQVEEEGADVDITLDVSALSTLYAGGVRAASLHGAGRITAGAAAVEALDRAFIAFPAPSLDIWY</sequence>
<dbReference type="InterPro" id="IPR016181">
    <property type="entry name" value="Acyl_CoA_acyltransferase"/>
</dbReference>
<evidence type="ECO:0000313" key="7">
    <source>
        <dbReference type="Proteomes" id="UP000033725"/>
    </source>
</evidence>
<dbReference type="PATRIC" id="fig|82380.10.peg.46"/>
<proteinExistence type="inferred from homology"/>
<comment type="subunit">
    <text evidence="3">Homohexamer; trimer of dimers.</text>
</comment>
<protein>
    <submittedName>
        <fullName evidence="6">Enhanced intracellular survival protein</fullName>
    </submittedName>
</protein>
<dbReference type="RefSeq" id="WP_045262045.1">
    <property type="nucleotide sequence ID" value="NZ_JYIV01000006.1"/>
</dbReference>
<dbReference type="InterPro" id="IPR025559">
    <property type="entry name" value="Eis_dom"/>
</dbReference>
<feature type="binding site" evidence="3">
    <location>
        <begin position="147"/>
        <end position="148"/>
    </location>
    <ligand>
        <name>acetyl-CoA</name>
        <dbReference type="ChEBI" id="CHEBI:57288"/>
    </ligand>
</feature>
<reference evidence="6 7" key="1">
    <citation type="submission" date="2015-02" db="EMBL/GenBank/DDBJ databases">
        <title>Draft genome sequences of ten Microbacterium spp. with emphasis on heavy metal contaminated environments.</title>
        <authorList>
            <person name="Corretto E."/>
        </authorList>
    </citation>
    <scope>NUCLEOTIDE SEQUENCE [LARGE SCALE GENOMIC DNA]</scope>
    <source>
        <strain evidence="6 7">BEL163</strain>
    </source>
</reference>
<evidence type="ECO:0000256" key="2">
    <source>
        <dbReference type="ARBA" id="ARBA00023315"/>
    </source>
</evidence>
<feature type="domain" description="Eis-like acetyltransferase" evidence="5">
    <location>
        <begin position="217"/>
        <end position="326"/>
    </location>
</feature>
<dbReference type="GO" id="GO:0030649">
    <property type="term" value="P:aminoglycoside antibiotic catabolic process"/>
    <property type="evidence" value="ECO:0007669"/>
    <property type="project" value="TreeGrafter"/>
</dbReference>
<dbReference type="Pfam" id="PF13527">
    <property type="entry name" value="Acetyltransf_9"/>
    <property type="match status" value="1"/>
</dbReference>
<feature type="active site" description="Proton donor" evidence="3">
    <location>
        <position position="152"/>
    </location>
</feature>
<dbReference type="HAMAP" id="MF_01812">
    <property type="entry name" value="Eis"/>
    <property type="match status" value="1"/>
</dbReference>
<evidence type="ECO:0000256" key="1">
    <source>
        <dbReference type="ARBA" id="ARBA00022679"/>
    </source>
</evidence>
<evidence type="ECO:0000259" key="4">
    <source>
        <dbReference type="Pfam" id="PF13530"/>
    </source>
</evidence>
<dbReference type="InterPro" id="IPR022902">
    <property type="entry name" value="NAcTrfase_Eis"/>
</dbReference>
<dbReference type="InterPro" id="IPR051554">
    <property type="entry name" value="Acetyltransferase_Eis"/>
</dbReference>